<organism evidence="1 2">
    <name type="scientific">Kaistia geumhonensis</name>
    <dbReference type="NCBI Taxonomy" id="410839"/>
    <lineage>
        <taxon>Bacteria</taxon>
        <taxon>Pseudomonadati</taxon>
        <taxon>Pseudomonadota</taxon>
        <taxon>Alphaproteobacteria</taxon>
        <taxon>Hyphomicrobiales</taxon>
        <taxon>Kaistiaceae</taxon>
        <taxon>Kaistia</taxon>
    </lineage>
</organism>
<proteinExistence type="predicted"/>
<evidence type="ECO:0000313" key="2">
    <source>
        <dbReference type="Proteomes" id="UP001223743"/>
    </source>
</evidence>
<dbReference type="Proteomes" id="UP001223743">
    <property type="component" value="Unassembled WGS sequence"/>
</dbReference>
<dbReference type="RefSeq" id="WP_266280841.1">
    <property type="nucleotide sequence ID" value="NZ_JAPKNF010000001.1"/>
</dbReference>
<evidence type="ECO:0000313" key="1">
    <source>
        <dbReference type="EMBL" id="MDQ0515557.1"/>
    </source>
</evidence>
<keyword evidence="2" id="KW-1185">Reference proteome</keyword>
<protein>
    <submittedName>
        <fullName evidence="1">Uncharacterized protein</fullName>
    </submittedName>
</protein>
<sequence length="92" mass="9075">MARTEKGGDLARSIAAGLRVPIETAVRARAGEVAAALGGAVEGGSARAETSAGGASVHVAGPGLFAREFGAIDGTSDPALAPALGRLKRRRP</sequence>
<dbReference type="EMBL" id="JAUSWJ010000001">
    <property type="protein sequence ID" value="MDQ0515557.1"/>
    <property type="molecule type" value="Genomic_DNA"/>
</dbReference>
<reference evidence="1 2" key="1">
    <citation type="submission" date="2023-07" db="EMBL/GenBank/DDBJ databases">
        <title>Genomic Encyclopedia of Type Strains, Phase IV (KMG-IV): sequencing the most valuable type-strain genomes for metagenomic binning, comparative biology and taxonomic classification.</title>
        <authorList>
            <person name="Goeker M."/>
        </authorList>
    </citation>
    <scope>NUCLEOTIDE SEQUENCE [LARGE SCALE GENOMIC DNA]</scope>
    <source>
        <strain evidence="1 2">B1-1</strain>
    </source>
</reference>
<gene>
    <name evidence="1" type="ORF">QO015_001170</name>
</gene>
<name>A0ABU0M3L5_9HYPH</name>
<comment type="caution">
    <text evidence="1">The sequence shown here is derived from an EMBL/GenBank/DDBJ whole genome shotgun (WGS) entry which is preliminary data.</text>
</comment>
<accession>A0ABU0M3L5</accession>